<dbReference type="Proteomes" id="UP000186026">
    <property type="component" value="Unassembled WGS sequence"/>
</dbReference>
<keyword evidence="2" id="KW-1185">Reference proteome</keyword>
<accession>A0A1N7LUD8</accession>
<sequence length="206" mass="24365">MIVSKEMKTAYQDFLEDFGFNLDPTILHYVKLFDEGKQVVFFHHISNSDSNCIEVQLGIRIDAVEDIINQFLPSLGDFSERSTTLIMPIDQINANMQRRYFIEEEKEVPEVLKKIESHLINDGFRWLDRYSDPIILEDYFNNNPDQEFITQNFTYRSARAITLCKLYNPNNYEEKKKAYLDKLEEMMVTPFTLASFLNLLNYLENN</sequence>
<dbReference type="EMBL" id="FTOP01000004">
    <property type="protein sequence ID" value="SIS77446.1"/>
    <property type="molecule type" value="Genomic_DNA"/>
</dbReference>
<dbReference type="STRING" id="529505.SAMN05421761_104129"/>
<dbReference type="AlphaFoldDB" id="A0A1N7LUD8"/>
<name>A0A1N7LUD8_9BACT</name>
<organism evidence="1 2">
    <name type="scientific">Belliella pelovolcani</name>
    <dbReference type="NCBI Taxonomy" id="529505"/>
    <lineage>
        <taxon>Bacteria</taxon>
        <taxon>Pseudomonadati</taxon>
        <taxon>Bacteroidota</taxon>
        <taxon>Cytophagia</taxon>
        <taxon>Cytophagales</taxon>
        <taxon>Cyclobacteriaceae</taxon>
        <taxon>Belliella</taxon>
    </lineage>
</organism>
<dbReference type="OrthoDB" id="825031at2"/>
<gene>
    <name evidence="1" type="ORF">SAMN05421761_104129</name>
</gene>
<proteinExistence type="predicted"/>
<reference evidence="2" key="1">
    <citation type="submission" date="2017-01" db="EMBL/GenBank/DDBJ databases">
        <authorList>
            <person name="Varghese N."/>
            <person name="Submissions S."/>
        </authorList>
    </citation>
    <scope>NUCLEOTIDE SEQUENCE [LARGE SCALE GENOMIC DNA]</scope>
    <source>
        <strain evidence="2">DSM 46698</strain>
    </source>
</reference>
<evidence type="ECO:0000313" key="1">
    <source>
        <dbReference type="EMBL" id="SIS77446.1"/>
    </source>
</evidence>
<evidence type="ECO:0000313" key="2">
    <source>
        <dbReference type="Proteomes" id="UP000186026"/>
    </source>
</evidence>
<protein>
    <submittedName>
        <fullName evidence="1">Uncharacterized protein</fullName>
    </submittedName>
</protein>